<organism evidence="2 3">
    <name type="scientific">Streptomyces evansiae</name>
    <dbReference type="NCBI Taxonomy" id="3075535"/>
    <lineage>
        <taxon>Bacteria</taxon>
        <taxon>Bacillati</taxon>
        <taxon>Actinomycetota</taxon>
        <taxon>Actinomycetes</taxon>
        <taxon>Kitasatosporales</taxon>
        <taxon>Streptomycetaceae</taxon>
        <taxon>Streptomyces</taxon>
    </lineage>
</organism>
<evidence type="ECO:0000313" key="3">
    <source>
        <dbReference type="Proteomes" id="UP001183607"/>
    </source>
</evidence>
<feature type="region of interest" description="Disordered" evidence="1">
    <location>
        <begin position="289"/>
        <end position="313"/>
    </location>
</feature>
<name>A0ABD5E8L5_9ACTN</name>
<feature type="compositionally biased region" description="Low complexity" evidence="1">
    <location>
        <begin position="364"/>
        <end position="375"/>
    </location>
</feature>
<proteinExistence type="predicted"/>
<sequence length="450" mass="47140">MSSAPVQDTAAALGGSRWNTFPAAGSPLTAHAFLAAIEPLLQGVIDDNDLTAADREVLDAQIRATLALGTRESSLPLVTGPDSDEGARELAEQAGTIGRRLAAWAGASLERLLGERLPLPAGPLVVRSHCYGHLLTPPAVDLLMGRRGAPVTMRLYNEWLHQVVLLRDALLPFTNWQDVPLLITPPGLRHTEAARDAFLTELLVRRVRHSAVVDFARQVVTGTSGPAGYGFENAGGSALPAVLDQPPLTAPRHLLTWRPAEAGTDGATATYVTEADDYYAAPRTLVEDLPPTPVARGPLTARTRPGPLTEGTRTASVEVTDDDTTTRVDLGQALRGHRYARRPAPVAPSGPAPAPVDPAPAGPAPGAAATPPRTASVRAALRAPGLVWTRAGDTALDATGEDDLVVLALLGRLYPENVTLRPAPLPVALPATGHTGPSRLTALVTPPRAD</sequence>
<evidence type="ECO:0000313" key="2">
    <source>
        <dbReference type="EMBL" id="MDT0416942.1"/>
    </source>
</evidence>
<accession>A0ABD5E8L5</accession>
<dbReference type="Proteomes" id="UP001183607">
    <property type="component" value="Unassembled WGS sequence"/>
</dbReference>
<gene>
    <name evidence="2" type="ORF">RM574_15730</name>
</gene>
<evidence type="ECO:0000256" key="1">
    <source>
        <dbReference type="SAM" id="MobiDB-lite"/>
    </source>
</evidence>
<dbReference type="AlphaFoldDB" id="A0ABD5E8L5"/>
<comment type="caution">
    <text evidence="2">The sequence shown here is derived from an EMBL/GenBank/DDBJ whole genome shotgun (WGS) entry which is preliminary data.</text>
</comment>
<protein>
    <submittedName>
        <fullName evidence="2">Uncharacterized protein</fullName>
    </submittedName>
</protein>
<feature type="compositionally biased region" description="Pro residues" evidence="1">
    <location>
        <begin position="345"/>
        <end position="363"/>
    </location>
</feature>
<feature type="region of interest" description="Disordered" evidence="1">
    <location>
        <begin position="336"/>
        <end position="375"/>
    </location>
</feature>
<dbReference type="RefSeq" id="WP_311677150.1">
    <property type="nucleotide sequence ID" value="NZ_JAVRER010000022.1"/>
</dbReference>
<dbReference type="EMBL" id="JAVRER010000022">
    <property type="protein sequence ID" value="MDT0416942.1"/>
    <property type="molecule type" value="Genomic_DNA"/>
</dbReference>
<reference evidence="3" key="1">
    <citation type="submission" date="2023-07" db="EMBL/GenBank/DDBJ databases">
        <title>30 novel species of actinomycetes from the DSMZ collection.</title>
        <authorList>
            <person name="Nouioui I."/>
        </authorList>
    </citation>
    <scope>NUCLEOTIDE SEQUENCE [LARGE SCALE GENOMIC DNA]</scope>
    <source>
        <strain evidence="3">DSM 41982</strain>
    </source>
</reference>